<dbReference type="Pfam" id="PF12704">
    <property type="entry name" value="MacB_PCD"/>
    <property type="match status" value="1"/>
</dbReference>
<keyword evidence="1" id="KW-0812">Transmembrane</keyword>
<keyword evidence="4" id="KW-1185">Reference proteome</keyword>
<dbReference type="Proteomes" id="UP000716291">
    <property type="component" value="Unassembled WGS sequence"/>
</dbReference>
<reference evidence="3" key="1">
    <citation type="journal article" date="2020" name="Microb. Genom.">
        <title>Genetic diversity of clinical and environmental Mucorales isolates obtained from an investigation of mucormycosis cases among solid organ transplant recipients.</title>
        <authorList>
            <person name="Nguyen M.H."/>
            <person name="Kaul D."/>
            <person name="Muto C."/>
            <person name="Cheng S.J."/>
            <person name="Richter R.A."/>
            <person name="Bruno V.M."/>
            <person name="Liu G."/>
            <person name="Beyhan S."/>
            <person name="Sundermann A.J."/>
            <person name="Mounaud S."/>
            <person name="Pasculle A.W."/>
            <person name="Nierman W.C."/>
            <person name="Driscoll E."/>
            <person name="Cumbie R."/>
            <person name="Clancy C.J."/>
            <person name="Dupont C.L."/>
        </authorList>
    </citation>
    <scope>NUCLEOTIDE SEQUENCE</scope>
    <source>
        <strain evidence="3">GL11</strain>
    </source>
</reference>
<dbReference type="PANTHER" id="PTHR24220">
    <property type="entry name" value="IMPORT ATP-BINDING PROTEIN"/>
    <property type="match status" value="1"/>
</dbReference>
<evidence type="ECO:0000313" key="3">
    <source>
        <dbReference type="EMBL" id="KAG1280243.1"/>
    </source>
</evidence>
<dbReference type="SUPFAM" id="SSF52540">
    <property type="entry name" value="P-loop containing nucleoside triphosphate hydrolases"/>
    <property type="match status" value="1"/>
</dbReference>
<evidence type="ECO:0000259" key="2">
    <source>
        <dbReference type="Pfam" id="PF12704"/>
    </source>
</evidence>
<keyword evidence="1" id="KW-1133">Transmembrane helix</keyword>
<dbReference type="Gene3D" id="3.40.50.300">
    <property type="entry name" value="P-loop containing nucleotide triphosphate hydrolases"/>
    <property type="match status" value="1"/>
</dbReference>
<dbReference type="InterPro" id="IPR027417">
    <property type="entry name" value="P-loop_NTPase"/>
</dbReference>
<dbReference type="EMBL" id="JAANQT010008720">
    <property type="protein sequence ID" value="KAG1280243.1"/>
    <property type="molecule type" value="Genomic_DNA"/>
</dbReference>
<keyword evidence="1" id="KW-0472">Membrane</keyword>
<dbReference type="GO" id="GO:0022857">
    <property type="term" value="F:transmembrane transporter activity"/>
    <property type="evidence" value="ECO:0007669"/>
    <property type="project" value="TreeGrafter"/>
</dbReference>
<evidence type="ECO:0000256" key="1">
    <source>
        <dbReference type="SAM" id="Phobius"/>
    </source>
</evidence>
<dbReference type="InterPro" id="IPR015854">
    <property type="entry name" value="ABC_transpr_LolD-like"/>
</dbReference>
<protein>
    <recommendedName>
        <fullName evidence="2">MacB-like periplasmic core domain-containing protein</fullName>
    </recommendedName>
</protein>
<name>A0A9P7BJH7_RHIOR</name>
<feature type="domain" description="MacB-like periplasmic core" evidence="2">
    <location>
        <begin position="116"/>
        <end position="144"/>
    </location>
</feature>
<accession>A0A9P7BJH7</accession>
<dbReference type="GO" id="GO:0005886">
    <property type="term" value="C:plasma membrane"/>
    <property type="evidence" value="ECO:0007669"/>
    <property type="project" value="TreeGrafter"/>
</dbReference>
<evidence type="ECO:0000313" key="4">
    <source>
        <dbReference type="Proteomes" id="UP000716291"/>
    </source>
</evidence>
<organism evidence="3 4">
    <name type="scientific">Rhizopus oryzae</name>
    <name type="common">Mucormycosis agent</name>
    <name type="synonym">Rhizopus arrhizus var. delemar</name>
    <dbReference type="NCBI Taxonomy" id="64495"/>
    <lineage>
        <taxon>Eukaryota</taxon>
        <taxon>Fungi</taxon>
        <taxon>Fungi incertae sedis</taxon>
        <taxon>Mucoromycota</taxon>
        <taxon>Mucoromycotina</taxon>
        <taxon>Mucoromycetes</taxon>
        <taxon>Mucorales</taxon>
        <taxon>Mucorineae</taxon>
        <taxon>Rhizopodaceae</taxon>
        <taxon>Rhizopus</taxon>
    </lineage>
</organism>
<sequence>MNGGEVILADEPTGALDKKSGEEVMALLGELHAEGHTVVLVTHDMAVAEHAQRIIEIRDGRIVDDRPTAAATAAASSNPAPLQVRSEGSGWQALRDRFGEAFRMALRAMNAHRMRTFLTMLGIIIGIASVVSVVALGTGARQAILWIP</sequence>
<proteinExistence type="predicted"/>
<dbReference type="InterPro" id="IPR025857">
    <property type="entry name" value="MacB_PCD"/>
</dbReference>
<gene>
    <name evidence="3" type="ORF">G6F64_014537</name>
</gene>
<dbReference type="AlphaFoldDB" id="A0A9P7BJH7"/>
<feature type="transmembrane region" description="Helical" evidence="1">
    <location>
        <begin position="117"/>
        <end position="140"/>
    </location>
</feature>
<comment type="caution">
    <text evidence="3">The sequence shown here is derived from an EMBL/GenBank/DDBJ whole genome shotgun (WGS) entry which is preliminary data.</text>
</comment>
<dbReference type="PANTHER" id="PTHR24220:SF86">
    <property type="entry name" value="ABC TRANSPORTER ABCH.1"/>
    <property type="match status" value="1"/>
</dbReference>